<organism evidence="8 9">
    <name type="scientific">Edaphosphingomonas haloaromaticamans</name>
    <dbReference type="NCBI Taxonomy" id="653954"/>
    <lineage>
        <taxon>Bacteria</taxon>
        <taxon>Pseudomonadati</taxon>
        <taxon>Pseudomonadota</taxon>
        <taxon>Alphaproteobacteria</taxon>
        <taxon>Sphingomonadales</taxon>
        <taxon>Rhizorhabdaceae</taxon>
        <taxon>Edaphosphingomonas</taxon>
    </lineage>
</organism>
<dbReference type="GO" id="GO:0005886">
    <property type="term" value="C:plasma membrane"/>
    <property type="evidence" value="ECO:0007669"/>
    <property type="project" value="UniProtKB-SubCell"/>
</dbReference>
<feature type="transmembrane region" description="Helical" evidence="6">
    <location>
        <begin position="32"/>
        <end position="53"/>
    </location>
</feature>
<dbReference type="Pfam" id="PF01478">
    <property type="entry name" value="Peptidase_A24"/>
    <property type="match status" value="1"/>
</dbReference>
<dbReference type="PANTHER" id="PTHR36506">
    <property type="entry name" value="PREFLAGELLIN PEPTIDASE"/>
    <property type="match status" value="1"/>
</dbReference>
<comment type="caution">
    <text evidence="8">The sequence shown here is derived from an EMBL/GenBank/DDBJ whole genome shotgun (WGS) entry which is preliminary data.</text>
</comment>
<dbReference type="InterPro" id="IPR000045">
    <property type="entry name" value="Prepilin_IV_endopep_pep"/>
</dbReference>
<evidence type="ECO:0000256" key="4">
    <source>
        <dbReference type="ARBA" id="ARBA00022989"/>
    </source>
</evidence>
<dbReference type="PANTHER" id="PTHR36506:SF1">
    <property type="entry name" value="PREFLAGELLIN PEPTIDASE"/>
    <property type="match status" value="1"/>
</dbReference>
<keyword evidence="3 6" id="KW-0812">Transmembrane</keyword>
<feature type="transmembrane region" description="Helical" evidence="6">
    <location>
        <begin position="60"/>
        <end position="79"/>
    </location>
</feature>
<reference evidence="8 9" key="1">
    <citation type="submission" date="2016-09" db="EMBL/GenBank/DDBJ databases">
        <title>Metabolic pathway, cell adaptation mechanisms and a novel monoxygenase revealed through proteogenomic-transcription analysis of a Sphingomonas haloaromaticamans strain degrading the fungicide ortho-phenylphenol.</title>
        <authorList>
            <person name="Perruchon C."/>
            <person name="Papadopoulou E.S."/>
            <person name="Rousidou C."/>
            <person name="Vasileiadis S."/>
            <person name="Tanou G."/>
            <person name="Amoutzias G."/>
            <person name="Molassiotis A."/>
            <person name="Karpouzas D.G."/>
        </authorList>
    </citation>
    <scope>NUCLEOTIDE SEQUENCE [LARGE SCALE GENOMIC DNA]</scope>
    <source>
        <strain evidence="8 9">P3</strain>
    </source>
</reference>
<evidence type="ECO:0000313" key="9">
    <source>
        <dbReference type="Proteomes" id="UP000179467"/>
    </source>
</evidence>
<sequence length="156" mass="16214">MGVTGIIILGALAAGLLYAAWGDIAARTIPNWLNAAIAIGAPAWWLAQGLPLWPGMAIQLGLALLVFIVFAGCFALNMMGGGDVKLLGALALWLPPLPLVRMLVAMALIGGVLTIAMVVLHRARRAEGQPEIPYGVAISLAALWVMANDILTTPVA</sequence>
<proteinExistence type="predicted"/>
<evidence type="ECO:0000256" key="1">
    <source>
        <dbReference type="ARBA" id="ARBA00004651"/>
    </source>
</evidence>
<evidence type="ECO:0000256" key="2">
    <source>
        <dbReference type="ARBA" id="ARBA00022475"/>
    </source>
</evidence>
<comment type="subcellular location">
    <subcellularLocation>
        <location evidence="1">Cell membrane</location>
        <topology evidence="1">Multi-pass membrane protein</topology>
    </subcellularLocation>
</comment>
<evidence type="ECO:0000256" key="5">
    <source>
        <dbReference type="ARBA" id="ARBA00023136"/>
    </source>
</evidence>
<name>A0A1S1HN49_9SPHN</name>
<dbReference type="GO" id="GO:0004190">
    <property type="term" value="F:aspartic-type endopeptidase activity"/>
    <property type="evidence" value="ECO:0007669"/>
    <property type="project" value="InterPro"/>
</dbReference>
<dbReference type="InterPro" id="IPR052218">
    <property type="entry name" value="Preflagellin_Peptidase"/>
</dbReference>
<keyword evidence="2" id="KW-1003">Cell membrane</keyword>
<keyword evidence="4 6" id="KW-1133">Transmembrane helix</keyword>
<evidence type="ECO:0000256" key="6">
    <source>
        <dbReference type="SAM" id="Phobius"/>
    </source>
</evidence>
<dbReference type="OrthoDB" id="5329005at2"/>
<dbReference type="EMBL" id="MIPT01000001">
    <property type="protein sequence ID" value="OHT21870.1"/>
    <property type="molecule type" value="Genomic_DNA"/>
</dbReference>
<dbReference type="Proteomes" id="UP000179467">
    <property type="component" value="Unassembled WGS sequence"/>
</dbReference>
<evidence type="ECO:0000256" key="3">
    <source>
        <dbReference type="ARBA" id="ARBA00022692"/>
    </source>
</evidence>
<dbReference type="Gene3D" id="1.20.120.1220">
    <property type="match status" value="1"/>
</dbReference>
<accession>A0A1S1HN49</accession>
<evidence type="ECO:0000313" key="8">
    <source>
        <dbReference type="EMBL" id="OHT21870.1"/>
    </source>
</evidence>
<dbReference type="RefSeq" id="WP_015458229.1">
    <property type="nucleotide sequence ID" value="NZ_MIPT01000001.1"/>
</dbReference>
<evidence type="ECO:0000259" key="7">
    <source>
        <dbReference type="Pfam" id="PF01478"/>
    </source>
</evidence>
<gene>
    <name evidence="8" type="ORF">BHE75_03882</name>
</gene>
<feature type="domain" description="Prepilin type IV endopeptidase peptidase" evidence="7">
    <location>
        <begin position="12"/>
        <end position="115"/>
    </location>
</feature>
<dbReference type="AlphaFoldDB" id="A0A1S1HN49"/>
<feature type="transmembrane region" description="Helical" evidence="6">
    <location>
        <begin position="99"/>
        <end position="120"/>
    </location>
</feature>
<protein>
    <submittedName>
        <fullName evidence="8">Type IV leader peptidase family protein</fullName>
    </submittedName>
</protein>
<keyword evidence="5 6" id="KW-0472">Membrane</keyword>
<keyword evidence="9" id="KW-1185">Reference proteome</keyword>